<feature type="region of interest" description="Disordered" evidence="1">
    <location>
        <begin position="18"/>
        <end position="44"/>
    </location>
</feature>
<dbReference type="InterPro" id="IPR007730">
    <property type="entry name" value="SPOR-like_dom"/>
</dbReference>
<dbReference type="Proteomes" id="UP001145069">
    <property type="component" value="Unassembled WGS sequence"/>
</dbReference>
<dbReference type="SUPFAM" id="SSF110997">
    <property type="entry name" value="Sporulation related repeat"/>
    <property type="match status" value="1"/>
</dbReference>
<dbReference type="AlphaFoldDB" id="A0A9X4AEY5"/>
<keyword evidence="5" id="KW-1185">Reference proteome</keyword>
<gene>
    <name evidence="4" type="ORF">NC799_01960</name>
</gene>
<name>A0A9X4AEY5_9BACI</name>
<feature type="domain" description="SPOR" evidence="3">
    <location>
        <begin position="149"/>
        <end position="226"/>
    </location>
</feature>
<evidence type="ECO:0000259" key="3">
    <source>
        <dbReference type="PROSITE" id="PS51724"/>
    </source>
</evidence>
<dbReference type="GO" id="GO:0042834">
    <property type="term" value="F:peptidoglycan binding"/>
    <property type="evidence" value="ECO:0007669"/>
    <property type="project" value="InterPro"/>
</dbReference>
<feature type="region of interest" description="Disordered" evidence="1">
    <location>
        <begin position="117"/>
        <end position="139"/>
    </location>
</feature>
<protein>
    <recommendedName>
        <fullName evidence="3">SPOR domain-containing protein</fullName>
    </recommendedName>
</protein>
<dbReference type="PROSITE" id="PS51724">
    <property type="entry name" value="SPOR"/>
    <property type="match status" value="1"/>
</dbReference>
<evidence type="ECO:0000313" key="5">
    <source>
        <dbReference type="Proteomes" id="UP001145069"/>
    </source>
</evidence>
<dbReference type="InterPro" id="IPR036680">
    <property type="entry name" value="SPOR-like_sf"/>
</dbReference>
<evidence type="ECO:0000313" key="4">
    <source>
        <dbReference type="EMBL" id="MDC3415675.1"/>
    </source>
</evidence>
<organism evidence="4 5">
    <name type="scientific">Aquibacillus salsiterrae</name>
    <dbReference type="NCBI Taxonomy" id="2950439"/>
    <lineage>
        <taxon>Bacteria</taxon>
        <taxon>Bacillati</taxon>
        <taxon>Bacillota</taxon>
        <taxon>Bacilli</taxon>
        <taxon>Bacillales</taxon>
        <taxon>Bacillaceae</taxon>
        <taxon>Aquibacillus</taxon>
    </lineage>
</organism>
<accession>A0A9X4AEY5</accession>
<keyword evidence="2" id="KW-0812">Transmembrane</keyword>
<evidence type="ECO:0000256" key="1">
    <source>
        <dbReference type="SAM" id="MobiDB-lite"/>
    </source>
</evidence>
<reference evidence="4" key="1">
    <citation type="submission" date="2022-06" db="EMBL/GenBank/DDBJ databases">
        <title>Aquibacillus sp. a new bacterium isolated from soil saline samples.</title>
        <authorList>
            <person name="Galisteo C."/>
            <person name="De La Haba R."/>
            <person name="Sanchez-Porro C."/>
            <person name="Ventosa A."/>
        </authorList>
    </citation>
    <scope>NUCLEOTIDE SEQUENCE</scope>
    <source>
        <strain evidence="4">3ASR75-54</strain>
    </source>
</reference>
<proteinExistence type="predicted"/>
<sequence length="326" mass="36255">MDNYKTISVKLNGKEAALTGEQKERESWNSSFEEQAASTERLYDPEDLLEFEKNEDSGDLDAWLESDVTYKRPKKIPPVFKVFGLAALSATVIGVSLGFIMLKMLAGIDDSGVQAAQTSNQVSSPTVEQLDTNASENSTSKINTVSTELQPMEAFIIQGGLVSTKEKASQIQDGFAQGGFPTMVWQDDSGFRIFVGIANQKADVEKAASSIKNANIEGMEDPYVRSWQTDSSTIELTKVESEWLTAFPDNWNKSLQAIGNTEQLTDAGLLWEEWLDMIPETNNERLVKIQQEATNLVEGIKSAEDPKQLQIYLLQLWELYTSLSKE</sequence>
<dbReference type="RefSeq" id="WP_272444634.1">
    <property type="nucleotide sequence ID" value="NZ_JAMQKC010000001.1"/>
</dbReference>
<keyword evidence="2" id="KW-1133">Transmembrane helix</keyword>
<keyword evidence="2" id="KW-0472">Membrane</keyword>
<dbReference type="EMBL" id="JAMQKC010000001">
    <property type="protein sequence ID" value="MDC3415675.1"/>
    <property type="molecule type" value="Genomic_DNA"/>
</dbReference>
<comment type="caution">
    <text evidence="4">The sequence shown here is derived from an EMBL/GenBank/DDBJ whole genome shotgun (WGS) entry which is preliminary data.</text>
</comment>
<feature type="transmembrane region" description="Helical" evidence="2">
    <location>
        <begin position="79"/>
        <end position="102"/>
    </location>
</feature>
<feature type="compositionally biased region" description="Polar residues" evidence="1">
    <location>
        <begin position="28"/>
        <end position="38"/>
    </location>
</feature>
<evidence type="ECO:0000256" key="2">
    <source>
        <dbReference type="SAM" id="Phobius"/>
    </source>
</evidence>